<evidence type="ECO:0000313" key="3">
    <source>
        <dbReference type="Proteomes" id="UP001162001"/>
    </source>
</evidence>
<evidence type="ECO:0000256" key="1">
    <source>
        <dbReference type="SAM" id="MobiDB-lite"/>
    </source>
</evidence>
<dbReference type="Proteomes" id="UP001162001">
    <property type="component" value="Segment"/>
</dbReference>
<feature type="compositionally biased region" description="Polar residues" evidence="1">
    <location>
        <begin position="166"/>
        <end position="180"/>
    </location>
</feature>
<protein>
    <submittedName>
        <fullName evidence="2">Uncharacterized protein</fullName>
    </submittedName>
</protein>
<evidence type="ECO:0000313" key="2">
    <source>
        <dbReference type="EMBL" id="QKF94112.1"/>
    </source>
</evidence>
<gene>
    <name evidence="2" type="ORF">Fadolivirus_1_654</name>
</gene>
<feature type="region of interest" description="Disordered" evidence="1">
    <location>
        <begin position="150"/>
        <end position="183"/>
    </location>
</feature>
<sequence length="206" mass="23947">MDKWFEDSFKNFYLKLSVYNFNKIKNIKLKPEYEKLERCIKIMLPIFDRIMDNDKVSIDNVPITNSANTISTPTIKVENLSEFEDYPFVNTSTTPIVQTTTGSDSSDDEDVIDEEGDAQVEEITKQSLELLHKIRNNGWILIENDNEYDVESDETDGYESEHSDDTTPQTDDNSQTTSLSPPEYYQEFENEFSRNYMNDDVMAMYG</sequence>
<keyword evidence="3" id="KW-1185">Reference proteome</keyword>
<name>A0A7D3V5P6_9VIRU</name>
<organism evidence="2 3">
    <name type="scientific">Fadolivirus FV1/VV64</name>
    <dbReference type="NCBI Taxonomy" id="3070911"/>
    <lineage>
        <taxon>Viruses</taxon>
        <taxon>Varidnaviria</taxon>
        <taxon>Bamfordvirae</taxon>
        <taxon>Nucleocytoviricota</taxon>
        <taxon>Megaviricetes</taxon>
        <taxon>Imitervirales</taxon>
        <taxon>Mimiviridae</taxon>
        <taxon>Klosneuvirinae</taxon>
        <taxon>Fadolivirus</taxon>
        <taxon>Fadolivirus algeromassiliense</taxon>
    </lineage>
</organism>
<accession>A0A7D3V5P6</accession>
<proteinExistence type="predicted"/>
<reference evidence="2 3" key="1">
    <citation type="submission" date="2020-04" db="EMBL/GenBank/DDBJ databases">
        <title>Advantages and limits of metagenomic assembly and binning of a giant virus.</title>
        <authorList>
            <person name="Schulz F."/>
            <person name="Andreani J."/>
            <person name="Francis R."/>
            <person name="Boudjemaa H."/>
            <person name="Bou Khalil J.Y."/>
            <person name="Lee J."/>
            <person name="La Scola B."/>
            <person name="Woyke T."/>
        </authorList>
    </citation>
    <scope>NUCLEOTIDE SEQUENCE [LARGE SCALE GENOMIC DNA]</scope>
    <source>
        <strain evidence="2 3">FV1/VV64</strain>
    </source>
</reference>
<dbReference type="EMBL" id="MT418680">
    <property type="protein sequence ID" value="QKF94112.1"/>
    <property type="molecule type" value="Genomic_DNA"/>
</dbReference>